<evidence type="ECO:0000313" key="3">
    <source>
        <dbReference type="Proteomes" id="UP000199361"/>
    </source>
</evidence>
<name>A0A1I0IQ65_9ACTN</name>
<dbReference type="Proteomes" id="UP000199361">
    <property type="component" value="Unassembled WGS sequence"/>
</dbReference>
<dbReference type="STRING" id="568860.SAMN05421811_105108"/>
<evidence type="ECO:0000313" key="2">
    <source>
        <dbReference type="EMBL" id="SET99042.1"/>
    </source>
</evidence>
<feature type="region of interest" description="Disordered" evidence="1">
    <location>
        <begin position="1"/>
        <end position="64"/>
    </location>
</feature>
<keyword evidence="3" id="KW-1185">Reference proteome</keyword>
<reference evidence="2 3" key="1">
    <citation type="submission" date="2016-10" db="EMBL/GenBank/DDBJ databases">
        <authorList>
            <person name="de Groot N.N."/>
        </authorList>
    </citation>
    <scope>NUCLEOTIDE SEQUENCE [LARGE SCALE GENOMIC DNA]</scope>
    <source>
        <strain evidence="2 3">CGMCC 4.5598</strain>
    </source>
</reference>
<protein>
    <submittedName>
        <fullName evidence="2">Uncharacterized protein</fullName>
    </submittedName>
</protein>
<accession>A0A1I0IQ65</accession>
<gene>
    <name evidence="2" type="ORF">SAMN05421811_105108</name>
</gene>
<feature type="compositionally biased region" description="Gly residues" evidence="1">
    <location>
        <begin position="46"/>
        <end position="55"/>
    </location>
</feature>
<dbReference type="EMBL" id="FOHX01000005">
    <property type="protein sequence ID" value="SET99042.1"/>
    <property type="molecule type" value="Genomic_DNA"/>
</dbReference>
<dbReference type="OrthoDB" id="4333174at2"/>
<dbReference type="RefSeq" id="WP_091082109.1">
    <property type="nucleotide sequence ID" value="NZ_FOHX01000005.1"/>
</dbReference>
<evidence type="ECO:0000256" key="1">
    <source>
        <dbReference type="SAM" id="MobiDB-lite"/>
    </source>
</evidence>
<organism evidence="2 3">
    <name type="scientific">Nonomuraea wenchangensis</name>
    <dbReference type="NCBI Taxonomy" id="568860"/>
    <lineage>
        <taxon>Bacteria</taxon>
        <taxon>Bacillati</taxon>
        <taxon>Actinomycetota</taxon>
        <taxon>Actinomycetes</taxon>
        <taxon>Streptosporangiales</taxon>
        <taxon>Streptosporangiaceae</taxon>
        <taxon>Nonomuraea</taxon>
    </lineage>
</organism>
<proteinExistence type="predicted"/>
<sequence length="64" mass="6488">MTNPQQPELRRSGKSATESKSANAIPETRSGGKRSARPHGTDKGGKGGGKGGGVPPGQQSPHPE</sequence>
<dbReference type="AlphaFoldDB" id="A0A1I0IQ65"/>